<keyword evidence="1" id="KW-0808">Transferase</keyword>
<dbReference type="PANTHER" id="PTHR24421">
    <property type="entry name" value="NITRATE/NITRITE SENSOR PROTEIN NARX-RELATED"/>
    <property type="match status" value="1"/>
</dbReference>
<dbReference type="Pfam" id="PF05227">
    <property type="entry name" value="CHASE3"/>
    <property type="match status" value="1"/>
</dbReference>
<evidence type="ECO:0000313" key="8">
    <source>
        <dbReference type="Proteomes" id="UP000621455"/>
    </source>
</evidence>
<dbReference type="Pfam" id="PF02518">
    <property type="entry name" value="HATPase_c"/>
    <property type="match status" value="1"/>
</dbReference>
<dbReference type="InterPro" id="IPR003594">
    <property type="entry name" value="HATPase_dom"/>
</dbReference>
<feature type="transmembrane region" description="Helical" evidence="5">
    <location>
        <begin position="190"/>
        <end position="212"/>
    </location>
</feature>
<dbReference type="InterPro" id="IPR011712">
    <property type="entry name" value="Sig_transdc_His_kin_sub3_dim/P"/>
</dbReference>
<reference evidence="7 8" key="1">
    <citation type="submission" date="2019-10" db="EMBL/GenBank/DDBJ databases">
        <title>Taxonomy of Antarctic Massilia spp.: description of Massilia rubra sp. nov., Massilia aquatica sp. nov., Massilia mucilaginosa sp. nov., Massilia frigida sp. nov. isolated from streams, lakes and regoliths.</title>
        <authorList>
            <person name="Holochova P."/>
            <person name="Sedlacek I."/>
            <person name="Kralova S."/>
            <person name="Maslanova I."/>
            <person name="Busse H.-J."/>
            <person name="Stankova E."/>
            <person name="Vrbovska V."/>
            <person name="Kovarovic V."/>
            <person name="Bartak M."/>
            <person name="Svec P."/>
            <person name="Pantucek R."/>
        </authorList>
    </citation>
    <scope>NUCLEOTIDE SEQUENCE [LARGE SCALE GENOMIC DNA]</scope>
    <source>
        <strain evidence="7 8">CCM 8695</strain>
    </source>
</reference>
<keyword evidence="5" id="KW-0812">Transmembrane</keyword>
<dbReference type="RefSeq" id="WP_167086288.1">
    <property type="nucleotide sequence ID" value="NZ_WHJG01000006.1"/>
</dbReference>
<feature type="domain" description="Histidine kinase/HSP90-like ATPase" evidence="6">
    <location>
        <begin position="363"/>
        <end position="458"/>
    </location>
</feature>
<keyword evidence="8" id="KW-1185">Reference proteome</keyword>
<protein>
    <submittedName>
        <fullName evidence="7">Histidine kinase</fullName>
    </submittedName>
</protein>
<evidence type="ECO:0000256" key="2">
    <source>
        <dbReference type="ARBA" id="ARBA00022777"/>
    </source>
</evidence>
<dbReference type="SMART" id="SM00387">
    <property type="entry name" value="HATPase_c"/>
    <property type="match status" value="1"/>
</dbReference>
<organism evidence="7 8">
    <name type="scientific">Massilia frigida</name>
    <dbReference type="NCBI Taxonomy" id="2609281"/>
    <lineage>
        <taxon>Bacteria</taxon>
        <taxon>Pseudomonadati</taxon>
        <taxon>Pseudomonadota</taxon>
        <taxon>Betaproteobacteria</taxon>
        <taxon>Burkholderiales</taxon>
        <taxon>Oxalobacteraceae</taxon>
        <taxon>Telluria group</taxon>
        <taxon>Massilia</taxon>
    </lineage>
</organism>
<name>A0ABX0N1Z9_9BURK</name>
<dbReference type="Proteomes" id="UP000621455">
    <property type="component" value="Unassembled WGS sequence"/>
</dbReference>
<keyword evidence="2 7" id="KW-0418">Kinase</keyword>
<feature type="region of interest" description="Disordered" evidence="4">
    <location>
        <begin position="463"/>
        <end position="510"/>
    </location>
</feature>
<dbReference type="CDD" id="cd16917">
    <property type="entry name" value="HATPase_UhpB-NarQ-NarX-like"/>
    <property type="match status" value="1"/>
</dbReference>
<dbReference type="InterPro" id="IPR007891">
    <property type="entry name" value="CHASE3"/>
</dbReference>
<feature type="transmembrane region" description="Helical" evidence="5">
    <location>
        <begin position="15"/>
        <end position="37"/>
    </location>
</feature>
<evidence type="ECO:0000259" key="6">
    <source>
        <dbReference type="SMART" id="SM00387"/>
    </source>
</evidence>
<evidence type="ECO:0000256" key="5">
    <source>
        <dbReference type="SAM" id="Phobius"/>
    </source>
</evidence>
<dbReference type="SUPFAM" id="SSF55874">
    <property type="entry name" value="ATPase domain of HSP90 chaperone/DNA topoisomerase II/histidine kinase"/>
    <property type="match status" value="1"/>
</dbReference>
<keyword evidence="5" id="KW-1133">Transmembrane helix</keyword>
<comment type="caution">
    <text evidence="7">The sequence shown here is derived from an EMBL/GenBank/DDBJ whole genome shotgun (WGS) entry which is preliminary data.</text>
</comment>
<gene>
    <name evidence="7" type="ORF">F2P44_08625</name>
</gene>
<dbReference type="PANTHER" id="PTHR24421:SF59">
    <property type="entry name" value="OXYGEN SENSOR HISTIDINE KINASE NREB"/>
    <property type="match status" value="1"/>
</dbReference>
<dbReference type="GO" id="GO:0016301">
    <property type="term" value="F:kinase activity"/>
    <property type="evidence" value="ECO:0007669"/>
    <property type="project" value="UniProtKB-KW"/>
</dbReference>
<sequence>MYFSTEPPVTTGLPFYKTVVCLTCVLILIINGVSLFLNLGSLKGANEIQGQTAKVIDKVQYVNVLIMDAESSLRGYFLSGSEVYLGPLRTASSEIDAQFGELDRLLADSPSQRRNLAQLHTLVYRRLDTMNQVLDVYRQGGLADILKIAGTSDSKAEMDEIRLQVVILVQEQNELLAARSATFYREYQHAVFLGISINAMAILVLALFYRLIRRSYFARATTQRALENANDNLESMVVLRTEQLSVLSRHLISVSEEEKARLARELHDELGANLTSINIDMNAVADTVRATQPALAVMLDRARATLVDTVELKRRIVEDLRPSLLDHLGLSAAVQSYCEEFGRVTGLDCEALIDGDVDVAGPMHAIAVFRIVQESLNNIAKYAQARQVIVHLGREAGGLSLEVSDDGVGIEGDAVAKPKSHGLLGMRERALLLGGSLRVKRGVNNLGTCVEAFIPLSRVADSGDNGNPAPEDPAPLPFSGLHPSEGDRTPSLRPYSIRRHTPPGPGGQSP</sequence>
<dbReference type="Gene3D" id="3.30.565.10">
    <property type="entry name" value="Histidine kinase-like ATPase, C-terminal domain"/>
    <property type="match status" value="1"/>
</dbReference>
<dbReference type="CDD" id="cd19410">
    <property type="entry name" value="HK9-like_sensor"/>
    <property type="match status" value="1"/>
</dbReference>
<keyword evidence="3" id="KW-0902">Two-component regulatory system</keyword>
<dbReference type="InterPro" id="IPR050482">
    <property type="entry name" value="Sensor_HK_TwoCompSys"/>
</dbReference>
<proteinExistence type="predicted"/>
<evidence type="ECO:0000313" key="7">
    <source>
        <dbReference type="EMBL" id="NHZ79338.1"/>
    </source>
</evidence>
<keyword evidence="5" id="KW-0472">Membrane</keyword>
<dbReference type="InterPro" id="IPR036890">
    <property type="entry name" value="HATPase_C_sf"/>
</dbReference>
<dbReference type="Pfam" id="PF07730">
    <property type="entry name" value="HisKA_3"/>
    <property type="match status" value="1"/>
</dbReference>
<dbReference type="EMBL" id="WHJG01000006">
    <property type="protein sequence ID" value="NHZ79338.1"/>
    <property type="molecule type" value="Genomic_DNA"/>
</dbReference>
<accession>A0ABX0N1Z9</accession>
<evidence type="ECO:0000256" key="3">
    <source>
        <dbReference type="ARBA" id="ARBA00023012"/>
    </source>
</evidence>
<evidence type="ECO:0000256" key="1">
    <source>
        <dbReference type="ARBA" id="ARBA00022679"/>
    </source>
</evidence>
<dbReference type="Gene3D" id="1.20.5.1930">
    <property type="match status" value="1"/>
</dbReference>
<evidence type="ECO:0000256" key="4">
    <source>
        <dbReference type="SAM" id="MobiDB-lite"/>
    </source>
</evidence>